<proteinExistence type="predicted"/>
<accession>V9EFC4</accession>
<dbReference type="AlphaFoldDB" id="V9EFC4"/>
<evidence type="ECO:0000313" key="1">
    <source>
        <dbReference type="EMBL" id="ETI37895.1"/>
    </source>
</evidence>
<comment type="caution">
    <text evidence="1">The sequence shown here is derived from an EMBL/GenBank/DDBJ whole genome shotgun (WGS) entry which is preliminary data.</text>
</comment>
<name>V9EFC4_PHYNI</name>
<protein>
    <submittedName>
        <fullName evidence="1">Uncharacterized protein</fullName>
    </submittedName>
</protein>
<keyword evidence="2" id="KW-1185">Reference proteome</keyword>
<organism evidence="1 2">
    <name type="scientific">Phytophthora nicotianae P1569</name>
    <dbReference type="NCBI Taxonomy" id="1317065"/>
    <lineage>
        <taxon>Eukaryota</taxon>
        <taxon>Sar</taxon>
        <taxon>Stramenopiles</taxon>
        <taxon>Oomycota</taxon>
        <taxon>Peronosporomycetes</taxon>
        <taxon>Peronosporales</taxon>
        <taxon>Peronosporaceae</taxon>
        <taxon>Phytophthora</taxon>
    </lineage>
</organism>
<evidence type="ECO:0000313" key="2">
    <source>
        <dbReference type="Proteomes" id="UP000018721"/>
    </source>
</evidence>
<dbReference type="HOGENOM" id="CLU_2872523_0_0_1"/>
<sequence>MTTATQPSKTNKTSIAATRAASSAFNTCDAASKCLVAVVTSFVMLNIAGVRAMQQPSNVLFGRL</sequence>
<reference evidence="1 2" key="1">
    <citation type="submission" date="2013-11" db="EMBL/GenBank/DDBJ databases">
        <title>The Genome Sequence of Phytophthora parasitica P1569.</title>
        <authorList>
            <consortium name="The Broad Institute Genomics Platform"/>
            <person name="Russ C."/>
            <person name="Tyler B."/>
            <person name="Panabieres F."/>
            <person name="Shan W."/>
            <person name="Tripathy S."/>
            <person name="Grunwald N."/>
            <person name="Machado M."/>
            <person name="Johnson C.S."/>
            <person name="Arredondo F."/>
            <person name="Hong C."/>
            <person name="Coffey M."/>
            <person name="Young S.K."/>
            <person name="Zeng Q."/>
            <person name="Gargeya S."/>
            <person name="Fitzgerald M."/>
            <person name="Abouelleil A."/>
            <person name="Alvarado L."/>
            <person name="Chapman S.B."/>
            <person name="Gainer-Dewar J."/>
            <person name="Goldberg J."/>
            <person name="Griggs A."/>
            <person name="Gujja S."/>
            <person name="Hansen M."/>
            <person name="Howarth C."/>
            <person name="Imamovic A."/>
            <person name="Ireland A."/>
            <person name="Larimer J."/>
            <person name="McCowan C."/>
            <person name="Murphy C."/>
            <person name="Pearson M."/>
            <person name="Poon T.W."/>
            <person name="Priest M."/>
            <person name="Roberts A."/>
            <person name="Saif S."/>
            <person name="Shea T."/>
            <person name="Sykes S."/>
            <person name="Wortman J."/>
            <person name="Nusbaum C."/>
            <person name="Birren B."/>
        </authorList>
    </citation>
    <scope>NUCLEOTIDE SEQUENCE [LARGE SCALE GENOMIC DNA]</scope>
    <source>
        <strain evidence="1 2">P1569</strain>
    </source>
</reference>
<gene>
    <name evidence="1" type="ORF">F443_16240</name>
</gene>
<dbReference type="EMBL" id="ANIZ01002854">
    <property type="protein sequence ID" value="ETI37895.1"/>
    <property type="molecule type" value="Genomic_DNA"/>
</dbReference>
<dbReference type="Proteomes" id="UP000018721">
    <property type="component" value="Unassembled WGS sequence"/>
</dbReference>